<keyword evidence="2" id="KW-1133">Transmembrane helix</keyword>
<feature type="transmembrane region" description="Helical" evidence="2">
    <location>
        <begin position="12"/>
        <end position="29"/>
    </location>
</feature>
<dbReference type="InterPro" id="IPR045340">
    <property type="entry name" value="DUF6533"/>
</dbReference>
<sequence length="489" mass="54087">MASPGHWHGSAMVYIRIIALSIAFYDYILTLPAEWRFYKGQRSWRLSPGCILFIAIRYTSILALVTSAIGFFGHFFTDQSCAKYYMIPPVLKVVQTLVSQMILGIRTINISRRAPWVIWTIAVSFIGASVSEGVLNLSNRVPLKGSCGNCTAGDTPPHLTVWLFYVLAIVYDLLTLCISTLYLLDISPNSGKLGRLVKIMLADGLVYFVALTGVNILNLILYRSTDEEDQTSGVALGYALTWIMSQRILIHLRGTPLSPRVTSPLVSPDCYSPLSSETLLRSPSINCHVSPDLLPTPHPRGRWNRTDAAAAHNRTQIIVSRQLPSAHSISHAMRSQFESKERAPLSTGFDLGGWSMASSYPRYSETTEGKTSSACVYSGDVESQTQSQSQGQGRRSGAMARDTNSEFESGVLVQVQIEETVTVEFDPQAFMRESYRTPRVMWGHDRERVAAWGQDVAPTDRLSTGDSRREQGAEERAMSAGESEGAARR</sequence>
<evidence type="ECO:0000256" key="2">
    <source>
        <dbReference type="SAM" id="Phobius"/>
    </source>
</evidence>
<feature type="transmembrane region" description="Helical" evidence="2">
    <location>
        <begin position="196"/>
        <end position="221"/>
    </location>
</feature>
<reference evidence="4 5" key="1">
    <citation type="journal article" date="2015" name="Sci. Rep.">
        <title>Chromosome-level genome map provides insights into diverse defense mechanisms in the medicinal fungus Ganoderma sinense.</title>
        <authorList>
            <person name="Zhu Y."/>
            <person name="Xu J."/>
            <person name="Sun C."/>
            <person name="Zhou S."/>
            <person name="Xu H."/>
            <person name="Nelson D.R."/>
            <person name="Qian J."/>
            <person name="Song J."/>
            <person name="Luo H."/>
            <person name="Xiang L."/>
            <person name="Li Y."/>
            <person name="Xu Z."/>
            <person name="Ji A."/>
            <person name="Wang L."/>
            <person name="Lu S."/>
            <person name="Hayward A."/>
            <person name="Sun W."/>
            <person name="Li X."/>
            <person name="Schwartz D.C."/>
            <person name="Wang Y."/>
            <person name="Chen S."/>
        </authorList>
    </citation>
    <scope>NUCLEOTIDE SEQUENCE [LARGE SCALE GENOMIC DNA]</scope>
    <source>
        <strain evidence="4 5">ZZ0214-1</strain>
    </source>
</reference>
<evidence type="ECO:0000313" key="5">
    <source>
        <dbReference type="Proteomes" id="UP000230002"/>
    </source>
</evidence>
<dbReference type="AlphaFoldDB" id="A0A2G8S1Q9"/>
<accession>A0A2G8S1Q9</accession>
<feature type="region of interest" description="Disordered" evidence="1">
    <location>
        <begin position="374"/>
        <end position="403"/>
    </location>
</feature>
<keyword evidence="5" id="KW-1185">Reference proteome</keyword>
<feature type="compositionally biased region" description="Low complexity" evidence="1">
    <location>
        <begin position="383"/>
        <end position="397"/>
    </location>
</feature>
<feature type="domain" description="DUF6533" evidence="3">
    <location>
        <begin position="14"/>
        <end position="62"/>
    </location>
</feature>
<protein>
    <recommendedName>
        <fullName evidence="3">DUF6533 domain-containing protein</fullName>
    </recommendedName>
</protein>
<dbReference type="Pfam" id="PF20151">
    <property type="entry name" value="DUF6533"/>
    <property type="match status" value="1"/>
</dbReference>
<proteinExistence type="predicted"/>
<name>A0A2G8S1Q9_9APHY</name>
<dbReference type="Proteomes" id="UP000230002">
    <property type="component" value="Unassembled WGS sequence"/>
</dbReference>
<evidence type="ECO:0000256" key="1">
    <source>
        <dbReference type="SAM" id="MobiDB-lite"/>
    </source>
</evidence>
<gene>
    <name evidence="4" type="ORF">GSI_10829</name>
</gene>
<feature type="transmembrane region" description="Helical" evidence="2">
    <location>
        <begin position="233"/>
        <end position="250"/>
    </location>
</feature>
<feature type="region of interest" description="Disordered" evidence="1">
    <location>
        <begin position="453"/>
        <end position="489"/>
    </location>
</feature>
<dbReference type="EMBL" id="AYKW01000034">
    <property type="protein sequence ID" value="PIL27677.1"/>
    <property type="molecule type" value="Genomic_DNA"/>
</dbReference>
<feature type="compositionally biased region" description="Basic and acidic residues" evidence="1">
    <location>
        <begin position="466"/>
        <end position="477"/>
    </location>
</feature>
<organism evidence="4 5">
    <name type="scientific">Ganoderma sinense ZZ0214-1</name>
    <dbReference type="NCBI Taxonomy" id="1077348"/>
    <lineage>
        <taxon>Eukaryota</taxon>
        <taxon>Fungi</taxon>
        <taxon>Dikarya</taxon>
        <taxon>Basidiomycota</taxon>
        <taxon>Agaricomycotina</taxon>
        <taxon>Agaricomycetes</taxon>
        <taxon>Polyporales</taxon>
        <taxon>Polyporaceae</taxon>
        <taxon>Ganoderma</taxon>
    </lineage>
</organism>
<comment type="caution">
    <text evidence="4">The sequence shown here is derived from an EMBL/GenBank/DDBJ whole genome shotgun (WGS) entry which is preliminary data.</text>
</comment>
<dbReference type="OrthoDB" id="3346251at2759"/>
<feature type="transmembrane region" description="Helical" evidence="2">
    <location>
        <begin position="162"/>
        <end position="184"/>
    </location>
</feature>
<keyword evidence="2" id="KW-0812">Transmembrane</keyword>
<keyword evidence="2" id="KW-0472">Membrane</keyword>
<evidence type="ECO:0000313" key="4">
    <source>
        <dbReference type="EMBL" id="PIL27677.1"/>
    </source>
</evidence>
<feature type="transmembrane region" description="Helical" evidence="2">
    <location>
        <begin position="50"/>
        <end position="72"/>
    </location>
</feature>
<evidence type="ECO:0000259" key="3">
    <source>
        <dbReference type="Pfam" id="PF20151"/>
    </source>
</evidence>